<evidence type="ECO:0000259" key="4">
    <source>
        <dbReference type="Pfam" id="PF12928"/>
    </source>
</evidence>
<accession>C1N906</accession>
<feature type="region of interest" description="Disordered" evidence="3">
    <location>
        <begin position="335"/>
        <end position="375"/>
    </location>
</feature>
<feature type="compositionally biased region" description="Acidic residues" evidence="3">
    <location>
        <begin position="1"/>
        <end position="12"/>
    </location>
</feature>
<dbReference type="AlphaFoldDB" id="C1N906"/>
<keyword evidence="2" id="KW-0819">tRNA processing</keyword>
<dbReference type="Proteomes" id="UP000001876">
    <property type="component" value="Unassembled WGS sequence"/>
</dbReference>
<feature type="region of interest" description="Disordered" evidence="3">
    <location>
        <begin position="505"/>
        <end position="531"/>
    </location>
</feature>
<reference evidence="5 6" key="1">
    <citation type="journal article" date="2009" name="Science">
        <title>Green evolution and dynamic adaptations revealed by genomes of the marine picoeukaryotes Micromonas.</title>
        <authorList>
            <person name="Worden A.Z."/>
            <person name="Lee J.H."/>
            <person name="Mock T."/>
            <person name="Rouze P."/>
            <person name="Simmons M.P."/>
            <person name="Aerts A.L."/>
            <person name="Allen A.E."/>
            <person name="Cuvelier M.L."/>
            <person name="Derelle E."/>
            <person name="Everett M.V."/>
            <person name="Foulon E."/>
            <person name="Grimwood J."/>
            <person name="Gundlach H."/>
            <person name="Henrissat B."/>
            <person name="Napoli C."/>
            <person name="McDonald S.M."/>
            <person name="Parker M.S."/>
            <person name="Rombauts S."/>
            <person name="Salamov A."/>
            <person name="Von Dassow P."/>
            <person name="Badger J.H."/>
            <person name="Coutinho P.M."/>
            <person name="Demir E."/>
            <person name="Dubchak I."/>
            <person name="Gentemann C."/>
            <person name="Eikrem W."/>
            <person name="Gready J.E."/>
            <person name="John U."/>
            <person name="Lanier W."/>
            <person name="Lindquist E.A."/>
            <person name="Lucas S."/>
            <person name="Mayer K.F."/>
            <person name="Moreau H."/>
            <person name="Not F."/>
            <person name="Otillar R."/>
            <person name="Panaud O."/>
            <person name="Pangilinan J."/>
            <person name="Paulsen I."/>
            <person name="Piegu B."/>
            <person name="Poliakov A."/>
            <person name="Robbens S."/>
            <person name="Schmutz J."/>
            <person name="Toulza E."/>
            <person name="Wyss T."/>
            <person name="Zelensky A."/>
            <person name="Zhou K."/>
            <person name="Armbrust E.V."/>
            <person name="Bhattacharya D."/>
            <person name="Goodenough U.W."/>
            <person name="Van de Peer Y."/>
            <person name="Grigoriev I.V."/>
        </authorList>
    </citation>
    <scope>NUCLEOTIDE SEQUENCE [LARGE SCALE GENOMIC DNA]</scope>
    <source>
        <strain evidence="5 6">CCMP1545</strain>
    </source>
</reference>
<feature type="compositionally biased region" description="Low complexity" evidence="3">
    <location>
        <begin position="352"/>
        <end position="375"/>
    </location>
</feature>
<organism evidence="6">
    <name type="scientific">Micromonas pusilla (strain CCMP1545)</name>
    <name type="common">Picoplanktonic green alga</name>
    <dbReference type="NCBI Taxonomy" id="564608"/>
    <lineage>
        <taxon>Eukaryota</taxon>
        <taxon>Viridiplantae</taxon>
        <taxon>Chlorophyta</taxon>
        <taxon>Mamiellophyceae</taxon>
        <taxon>Mamiellales</taxon>
        <taxon>Mamiellaceae</taxon>
        <taxon>Micromonas</taxon>
    </lineage>
</organism>
<feature type="compositionally biased region" description="Low complexity" evidence="3">
    <location>
        <begin position="96"/>
        <end position="106"/>
    </location>
</feature>
<feature type="compositionally biased region" description="Low complexity" evidence="3">
    <location>
        <begin position="27"/>
        <end position="51"/>
    </location>
</feature>
<name>C1N906_MICPC</name>
<feature type="compositionally biased region" description="Basic and acidic residues" evidence="3">
    <location>
        <begin position="73"/>
        <end position="82"/>
    </location>
</feature>
<evidence type="ECO:0000256" key="3">
    <source>
        <dbReference type="SAM" id="MobiDB-lite"/>
    </source>
</evidence>
<dbReference type="KEGG" id="mpp:MICPUCDRAFT_49211"/>
<evidence type="ECO:0000313" key="6">
    <source>
        <dbReference type="Proteomes" id="UP000001876"/>
    </source>
</evidence>
<proteinExistence type="inferred from homology"/>
<feature type="region of interest" description="Disordered" evidence="3">
    <location>
        <begin position="1"/>
        <end position="136"/>
    </location>
</feature>
<dbReference type="STRING" id="564608.C1N906"/>
<keyword evidence="6" id="KW-1185">Reference proteome</keyword>
<dbReference type="GeneID" id="9689814"/>
<evidence type="ECO:0000256" key="1">
    <source>
        <dbReference type="ARBA" id="ARBA00005736"/>
    </source>
</evidence>
<dbReference type="OMA" id="DEWSGRE"/>
<protein>
    <submittedName>
        <fullName evidence="5">Predicted protein</fullName>
    </submittedName>
</protein>
<feature type="domain" description="tRNA-splicing endonuclease subunit Sen54 N-terminal" evidence="4">
    <location>
        <begin position="157"/>
        <end position="212"/>
    </location>
</feature>
<dbReference type="InterPro" id="IPR024337">
    <property type="entry name" value="tRNA_splic_suSen54"/>
</dbReference>
<sequence>MRGDGADGDVAADGDARARAPSMSSRGDAGATATAATATEDGGASADLAAAAPPPPPASASSSQRATTKKRGRDFDAKDVFRRGGPKATRAEQTPGVDGADAATVDADADAPADADADANANARAPAEENGSLSRHPRLAAKLRTLCAAYACKLGAAPGGVSVAMWRPRERVAELVRMRGKHFVKFGYAAGSRTFLHAEEALFLVETERLALLAPGATSTPLSVHAVRSLAMGGGGGGSRFSIPNPLTPSRYLVFAHLARMGYIVRRFNSPWTWNRDTASDAARDRGGEGGLNSKTTATDDERDEWSGRERDVDHAWMMGEGAWDVRGRRRRARHPLSAPSAPEEGVDVDVDVGTPSNPSEEPAEPSSEAAAAAAAANSRWWPAAGSANHSWLPATSAAVVAAAARASKASKAAAAAGGGAANALATPGTAARTGTGTLPLYAVYFPNKDFSKRDPDAVAFFVYHSDDGVVVGHGIGRGRWNDGVAPDASDAAADAALTETAFADLSDKKSDKKTPRGDGDGDEGEERRRGKKSAARYVYAEVVDNTVMMFSLRGCNF</sequence>
<evidence type="ECO:0000256" key="2">
    <source>
        <dbReference type="ARBA" id="ARBA00022694"/>
    </source>
</evidence>
<feature type="region of interest" description="Disordered" evidence="3">
    <location>
        <begin position="281"/>
        <end position="309"/>
    </location>
</feature>
<dbReference type="GO" id="GO:0000214">
    <property type="term" value="C:tRNA-intron endonuclease complex"/>
    <property type="evidence" value="ECO:0007669"/>
    <property type="project" value="TreeGrafter"/>
</dbReference>
<feature type="compositionally biased region" description="Basic and acidic residues" evidence="3">
    <location>
        <begin position="506"/>
        <end position="520"/>
    </location>
</feature>
<dbReference type="InterPro" id="IPR024336">
    <property type="entry name" value="tRNA_splic_suSen54_N"/>
</dbReference>
<dbReference type="Pfam" id="PF12928">
    <property type="entry name" value="tRNA_int_end_N2"/>
    <property type="match status" value="1"/>
</dbReference>
<comment type="similarity">
    <text evidence="1">Belongs to the SEN54 family.</text>
</comment>
<feature type="compositionally biased region" description="Acidic residues" evidence="3">
    <location>
        <begin position="107"/>
        <end position="117"/>
    </location>
</feature>
<dbReference type="eggNOG" id="KOG1975">
    <property type="taxonomic scope" value="Eukaryota"/>
</dbReference>
<dbReference type="OrthoDB" id="514732at2759"/>
<dbReference type="PANTHER" id="PTHR21027:SF1">
    <property type="entry name" value="TRNA-SPLICING ENDONUCLEASE SUBUNIT SEN54"/>
    <property type="match status" value="1"/>
</dbReference>
<dbReference type="PANTHER" id="PTHR21027">
    <property type="entry name" value="TRNA-SPLICING ENDONUCLEASE SUBUNIT SEN54"/>
    <property type="match status" value="1"/>
</dbReference>
<dbReference type="RefSeq" id="XP_003064532.1">
    <property type="nucleotide sequence ID" value="XM_003064486.1"/>
</dbReference>
<gene>
    <name evidence="5" type="ORF">MICPUCDRAFT_49211</name>
</gene>
<dbReference type="EMBL" id="GG663751">
    <property type="protein sequence ID" value="EEH51437.1"/>
    <property type="molecule type" value="Genomic_DNA"/>
</dbReference>
<dbReference type="GO" id="GO:0000379">
    <property type="term" value="P:tRNA-type intron splice site recognition and cleavage"/>
    <property type="evidence" value="ECO:0007669"/>
    <property type="project" value="TreeGrafter"/>
</dbReference>
<evidence type="ECO:0000313" key="5">
    <source>
        <dbReference type="EMBL" id="EEH51437.1"/>
    </source>
</evidence>